<evidence type="ECO:0000313" key="1">
    <source>
        <dbReference type="EMBL" id="RZO75763.1"/>
    </source>
</evidence>
<protein>
    <submittedName>
        <fullName evidence="1">Uncharacterized protein</fullName>
    </submittedName>
</protein>
<organism evidence="1 2">
    <name type="scientific">OM182 bacterium</name>
    <dbReference type="NCBI Taxonomy" id="2510334"/>
    <lineage>
        <taxon>Bacteria</taxon>
        <taxon>Pseudomonadati</taxon>
        <taxon>Pseudomonadota</taxon>
        <taxon>Gammaproteobacteria</taxon>
        <taxon>OMG group</taxon>
        <taxon>OM182 clade</taxon>
    </lineage>
</organism>
<dbReference type="Proteomes" id="UP000316199">
    <property type="component" value="Unassembled WGS sequence"/>
</dbReference>
<gene>
    <name evidence="1" type="ORF">EVA68_06100</name>
</gene>
<comment type="caution">
    <text evidence="1">The sequence shown here is derived from an EMBL/GenBank/DDBJ whole genome shotgun (WGS) entry which is preliminary data.</text>
</comment>
<accession>A0A520RZW4</accession>
<name>A0A520RZW4_9GAMM</name>
<evidence type="ECO:0000313" key="2">
    <source>
        <dbReference type="Proteomes" id="UP000316199"/>
    </source>
</evidence>
<dbReference type="AlphaFoldDB" id="A0A520RZW4"/>
<proteinExistence type="predicted"/>
<sequence>MTINLKNLELAAKAAIQTWAMREEEISEQTRTIARITETFLQSWLGYWMLARSNPRSLRAPLAEYLNDKVRPVLIDSVTSDLPSQIPILANMLHEAGATRGIQTSLVSKFAFCLRPEMIVPYDQHAKRALKIAYETQITDHDYETYYGLFSRLKDSVSEELDASGIPKRLEEYWAPKMSKKLFHARTADKFLMLLGGFSADTMQRDLKKFFQ</sequence>
<dbReference type="EMBL" id="SHAG01000025">
    <property type="protein sequence ID" value="RZO75763.1"/>
    <property type="molecule type" value="Genomic_DNA"/>
</dbReference>
<reference evidence="1 2" key="1">
    <citation type="submission" date="2019-02" db="EMBL/GenBank/DDBJ databases">
        <title>Prokaryotic population dynamics and viral predation in marine succession experiment using metagenomics: the confinement effect.</title>
        <authorList>
            <person name="Haro-Moreno J.M."/>
            <person name="Rodriguez-Valera F."/>
            <person name="Lopez-Perez M."/>
        </authorList>
    </citation>
    <scope>NUCLEOTIDE SEQUENCE [LARGE SCALE GENOMIC DNA]</scope>
    <source>
        <strain evidence="1">MED-G157</strain>
    </source>
</reference>